<comment type="similarity">
    <text evidence="1">Belongs to the eukaryotic ribosomal protein eS19 family.</text>
</comment>
<dbReference type="GO" id="GO:0003735">
    <property type="term" value="F:structural constituent of ribosome"/>
    <property type="evidence" value="ECO:0007669"/>
    <property type="project" value="InterPro"/>
</dbReference>
<accession>A0A8J5HGS0</accession>
<dbReference type="GO" id="GO:0006412">
    <property type="term" value="P:translation"/>
    <property type="evidence" value="ECO:0007669"/>
    <property type="project" value="InterPro"/>
</dbReference>
<keyword evidence="2" id="KW-0689">Ribosomal protein</keyword>
<proteinExistence type="inferred from homology"/>
<dbReference type="PANTHER" id="PTHR47474:SF1">
    <property type="entry name" value="TYROSINE-PROTEIN PHOSPHATASE RLPH2"/>
    <property type="match status" value="1"/>
</dbReference>
<dbReference type="InterPro" id="IPR018277">
    <property type="entry name" value="Ribosomal_eS19_CS"/>
</dbReference>
<dbReference type="PROSITE" id="PS00628">
    <property type="entry name" value="RIBOSOMAL_S19E"/>
    <property type="match status" value="1"/>
</dbReference>
<evidence type="ECO:0000256" key="1">
    <source>
        <dbReference type="ARBA" id="ARBA00010014"/>
    </source>
</evidence>
<name>A0A8J5HGS0_ZINOF</name>
<dbReference type="Gene3D" id="3.60.21.10">
    <property type="match status" value="1"/>
</dbReference>
<feature type="domain" description="Calcineurin-like phosphoesterase" evidence="4">
    <location>
        <begin position="146"/>
        <end position="248"/>
    </location>
</feature>
<dbReference type="SUPFAM" id="SSF56300">
    <property type="entry name" value="Metallo-dependent phosphatases"/>
    <property type="match status" value="1"/>
</dbReference>
<dbReference type="Gene3D" id="1.10.10.10">
    <property type="entry name" value="Winged helix-like DNA-binding domain superfamily/Winged helix DNA-binding domain"/>
    <property type="match status" value="1"/>
</dbReference>
<dbReference type="InterPro" id="IPR004843">
    <property type="entry name" value="Calcineurin-like_PHP"/>
</dbReference>
<sequence>MENPVSKTVKDVSPHEFVKAYAAHLKRSGKLELPEWADIVKTGRFKELAPYDPDWFYIRSASMARKIYLRQGIGVGGFQKIYGGRKRNGSRPPHFCKSSGAVARNILHQLQTMNIIEIDPKGQRAYLIPTTKMADNAASDAAGDRTVICIGDIHGYISKLRAVWSNLEALVSPDSFSTSLVIFLGDYCDRGPHTREVIDFLLSLPSRYPLQRHVFLCGNHDFAFAAFVDALPPPPDGSPFSATWEEFAQSEERERWFKGEGYEAMHVQGRRWGGDMGGRFNPKKGLAFKGSIYDAGPTFESYGVAHGSADLIKAVPDAHKKFLSELVWVHEEDDVPMDSPEGRISCKLIAVHAGLQKTKPVEEQLKLLRARDTRIPKVLQLSGRHDVWEIPEEISEKSILVVSGHHAKIHIEGTRFIVDECGGLEQFPVAAIIFPSKMIVRDTDNLVSKVKHTSLGESSNFPDM</sequence>
<dbReference type="PANTHER" id="PTHR47474">
    <property type="entry name" value="TYROSINE-PROTEIN PHOSPHATASE RLPH2"/>
    <property type="match status" value="1"/>
</dbReference>
<keyword evidence="6" id="KW-1185">Reference proteome</keyword>
<evidence type="ECO:0000256" key="3">
    <source>
        <dbReference type="ARBA" id="ARBA00023274"/>
    </source>
</evidence>
<protein>
    <recommendedName>
        <fullName evidence="4">Calcineurin-like phosphoesterase domain-containing protein</fullName>
    </recommendedName>
</protein>
<dbReference type="SUPFAM" id="SSF46785">
    <property type="entry name" value="Winged helix' DNA-binding domain"/>
    <property type="match status" value="1"/>
</dbReference>
<dbReference type="Proteomes" id="UP000734854">
    <property type="component" value="Unassembled WGS sequence"/>
</dbReference>
<evidence type="ECO:0000313" key="5">
    <source>
        <dbReference type="EMBL" id="KAG6526720.1"/>
    </source>
</evidence>
<dbReference type="GO" id="GO:0016787">
    <property type="term" value="F:hydrolase activity"/>
    <property type="evidence" value="ECO:0007669"/>
    <property type="project" value="InterPro"/>
</dbReference>
<comment type="caution">
    <text evidence="5">The sequence shown here is derived from an EMBL/GenBank/DDBJ whole genome shotgun (WGS) entry which is preliminary data.</text>
</comment>
<dbReference type="FunFam" id="1.10.10.10:FF:000118">
    <property type="entry name" value="40S ribosomal protein S19"/>
    <property type="match status" value="1"/>
</dbReference>
<organism evidence="5 6">
    <name type="scientific">Zingiber officinale</name>
    <name type="common">Ginger</name>
    <name type="synonym">Amomum zingiber</name>
    <dbReference type="NCBI Taxonomy" id="94328"/>
    <lineage>
        <taxon>Eukaryota</taxon>
        <taxon>Viridiplantae</taxon>
        <taxon>Streptophyta</taxon>
        <taxon>Embryophyta</taxon>
        <taxon>Tracheophyta</taxon>
        <taxon>Spermatophyta</taxon>
        <taxon>Magnoliopsida</taxon>
        <taxon>Liliopsida</taxon>
        <taxon>Zingiberales</taxon>
        <taxon>Zingiberaceae</taxon>
        <taxon>Zingiber</taxon>
    </lineage>
</organism>
<keyword evidence="3" id="KW-0687">Ribonucleoprotein</keyword>
<dbReference type="EMBL" id="JACMSC010000004">
    <property type="protein sequence ID" value="KAG6526720.1"/>
    <property type="molecule type" value="Genomic_DNA"/>
</dbReference>
<dbReference type="AlphaFoldDB" id="A0A8J5HGS0"/>
<dbReference type="InterPro" id="IPR029052">
    <property type="entry name" value="Metallo-depent_PP-like"/>
</dbReference>
<dbReference type="Pfam" id="PF00149">
    <property type="entry name" value="Metallophos"/>
    <property type="match status" value="1"/>
</dbReference>
<dbReference type="GO" id="GO:1990904">
    <property type="term" value="C:ribonucleoprotein complex"/>
    <property type="evidence" value="ECO:0007669"/>
    <property type="project" value="UniProtKB-KW"/>
</dbReference>
<reference evidence="5 6" key="1">
    <citation type="submission" date="2020-08" db="EMBL/GenBank/DDBJ databases">
        <title>Plant Genome Project.</title>
        <authorList>
            <person name="Zhang R.-G."/>
        </authorList>
    </citation>
    <scope>NUCLEOTIDE SEQUENCE [LARGE SCALE GENOMIC DNA]</scope>
    <source>
        <tissue evidence="5">Rhizome</tissue>
    </source>
</reference>
<dbReference type="GO" id="GO:0005840">
    <property type="term" value="C:ribosome"/>
    <property type="evidence" value="ECO:0007669"/>
    <property type="project" value="UniProtKB-KW"/>
</dbReference>
<evidence type="ECO:0000313" key="6">
    <source>
        <dbReference type="Proteomes" id="UP000734854"/>
    </source>
</evidence>
<dbReference type="InterPro" id="IPR036390">
    <property type="entry name" value="WH_DNA-bd_sf"/>
</dbReference>
<evidence type="ECO:0000259" key="4">
    <source>
        <dbReference type="Pfam" id="PF00149"/>
    </source>
</evidence>
<evidence type="ECO:0000256" key="2">
    <source>
        <dbReference type="ARBA" id="ARBA00022980"/>
    </source>
</evidence>
<dbReference type="InterPro" id="IPR036388">
    <property type="entry name" value="WH-like_DNA-bd_sf"/>
</dbReference>
<dbReference type="InterPro" id="IPR001266">
    <property type="entry name" value="Ribosomal_eS19"/>
</dbReference>
<gene>
    <name evidence="5" type="ORF">ZIOFF_016721</name>
</gene>
<dbReference type="InterPro" id="IPR006186">
    <property type="entry name" value="Ser/Thr-sp_prot-phosphatase"/>
</dbReference>
<dbReference type="SMART" id="SM01413">
    <property type="entry name" value="Ribosomal_S19e"/>
    <property type="match status" value="1"/>
</dbReference>
<dbReference type="PRINTS" id="PR00114">
    <property type="entry name" value="STPHPHTASE"/>
</dbReference>
<dbReference type="Pfam" id="PF01090">
    <property type="entry name" value="Ribosomal_S19e"/>
    <property type="match status" value="1"/>
</dbReference>